<evidence type="ECO:0000256" key="2">
    <source>
        <dbReference type="ARBA" id="ARBA00013275"/>
    </source>
</evidence>
<evidence type="ECO:0000256" key="5">
    <source>
        <dbReference type="ARBA" id="ARBA00022840"/>
    </source>
</evidence>
<evidence type="ECO:0000259" key="7">
    <source>
        <dbReference type="Pfam" id="PF00501"/>
    </source>
</evidence>
<dbReference type="Gene3D" id="3.30.300.30">
    <property type="match status" value="1"/>
</dbReference>
<evidence type="ECO:0000256" key="4">
    <source>
        <dbReference type="ARBA" id="ARBA00022741"/>
    </source>
</evidence>
<comment type="similarity">
    <text evidence="1">Belongs to the ATP-dependent AMP-binding enzyme family.</text>
</comment>
<dbReference type="InterPro" id="IPR032387">
    <property type="entry name" value="ACAS_N"/>
</dbReference>
<evidence type="ECO:0000259" key="9">
    <source>
        <dbReference type="Pfam" id="PF16177"/>
    </source>
</evidence>
<dbReference type="InterPro" id="IPR000873">
    <property type="entry name" value="AMP-dep_synth/lig_dom"/>
</dbReference>
<gene>
    <name evidence="10" type="ORF">ORI27_26080</name>
</gene>
<keyword evidence="6" id="KW-0007">Acetylation</keyword>
<evidence type="ECO:0000313" key="10">
    <source>
        <dbReference type="EMBL" id="MCX2940169.1"/>
    </source>
</evidence>
<dbReference type="Gene3D" id="3.40.50.12780">
    <property type="entry name" value="N-terminal domain of ligase-like"/>
    <property type="match status" value="1"/>
</dbReference>
<sequence>MGLEQLDRLQAAWTPSQDAFAASPVGRMAARHGLDDMAALQAKIAGDPNWYWAAAAEDLGIRWMRPYEQIVDLSNGPAYARFFAGGRLNWADCAVDRWVEEGRSDATAIVWEGDDGSTRELSYADLKEAVDRAAGALLRLGIQVGDTVALLLPMIPEAAVSLLAIARIGAIAVPMFSGYGPEAIRERVREAGARVVITSDAFRRRGKTVPLKATLDEAVADLPIRHVLVVERTGESVPMRQPRDIGWQTALSEASPVATALSMDSQDPCLLLFTSGSTGRPKGCVHTHVGLPYKVAIEARHGLGLDETGTLLWLTDMGWVMGSYVVATALLNGGTAAMFEGAPDWPAPDRLWSVASRLGVTVLGVSPTLIRSLMRHGEKWPRDHDLGQLRAIAATGEPWNLEPWMWCFRHVGKERVPVVNVSGGTECGGSLLSGCVMLPVKPMSFTGPTLGMATDVVDEDGRSVRGEVGELVVRAPWPGMTKGLWREPERYLDSYWRRYEGMWHQGDFAYIDPDGFWYVLGRSDDTMNIAGKRVGPAEVESIMVDDDDVIEAAAVGVPDPMKGEAMVVFLVLRDDADLQATTARLAGRARAVLGPALVPKAMEAVAELPKTRSGKVLRRLARAVYLGQPVGDTSSLENPGSLNNFPTASVAETVTTTVTNS</sequence>
<evidence type="ECO:0000256" key="3">
    <source>
        <dbReference type="ARBA" id="ARBA00022598"/>
    </source>
</evidence>
<protein>
    <recommendedName>
        <fullName evidence="2">acetate--CoA ligase</fullName>
        <ecNumber evidence="2">6.2.1.1</ecNumber>
    </recommendedName>
</protein>
<accession>A0ABT3SKX8</accession>
<dbReference type="Pfam" id="PF00501">
    <property type="entry name" value="AMP-binding"/>
    <property type="match status" value="1"/>
</dbReference>
<keyword evidence="4" id="KW-0547">Nucleotide-binding</keyword>
<dbReference type="PANTHER" id="PTHR24095">
    <property type="entry name" value="ACETYL-COENZYME A SYNTHETASE"/>
    <property type="match status" value="1"/>
</dbReference>
<evidence type="ECO:0000256" key="6">
    <source>
        <dbReference type="ARBA" id="ARBA00022990"/>
    </source>
</evidence>
<name>A0ABT3SKX8_9MYCO</name>
<proteinExistence type="inferred from homology"/>
<feature type="domain" description="Acetyl-coenzyme A synthetase N-terminal" evidence="9">
    <location>
        <begin position="39"/>
        <end position="91"/>
    </location>
</feature>
<dbReference type="InterPro" id="IPR042099">
    <property type="entry name" value="ANL_N_sf"/>
</dbReference>
<dbReference type="Pfam" id="PF16177">
    <property type="entry name" value="ACAS_N"/>
    <property type="match status" value="1"/>
</dbReference>
<evidence type="ECO:0000256" key="1">
    <source>
        <dbReference type="ARBA" id="ARBA00006432"/>
    </source>
</evidence>
<dbReference type="Proteomes" id="UP001300745">
    <property type="component" value="Unassembled WGS sequence"/>
</dbReference>
<keyword evidence="3" id="KW-0436">Ligase</keyword>
<reference evidence="10 11" key="1">
    <citation type="submission" date="2022-11" db="EMBL/GenBank/DDBJ databases">
        <title>Mycobacterium sp. nov.</title>
        <authorList>
            <person name="Papic B."/>
            <person name="Spicic S."/>
            <person name="Duvnjak S."/>
        </authorList>
    </citation>
    <scope>NUCLEOTIDE SEQUENCE [LARGE SCALE GENOMIC DNA]</scope>
    <source>
        <strain evidence="10 11">CVI_P4</strain>
    </source>
</reference>
<dbReference type="InterPro" id="IPR020845">
    <property type="entry name" value="AMP-binding_CS"/>
</dbReference>
<evidence type="ECO:0000313" key="11">
    <source>
        <dbReference type="Proteomes" id="UP001300745"/>
    </source>
</evidence>
<dbReference type="InterPro" id="IPR025110">
    <property type="entry name" value="AMP-bd_C"/>
</dbReference>
<evidence type="ECO:0000259" key="8">
    <source>
        <dbReference type="Pfam" id="PF13193"/>
    </source>
</evidence>
<dbReference type="RefSeq" id="WP_265999990.1">
    <property type="nucleotide sequence ID" value="NZ_JAPJDN010000034.1"/>
</dbReference>
<feature type="domain" description="AMP-binding enzyme C-terminal" evidence="8">
    <location>
        <begin position="538"/>
        <end position="615"/>
    </location>
</feature>
<feature type="domain" description="AMP-dependent synthetase/ligase" evidence="7">
    <location>
        <begin position="98"/>
        <end position="485"/>
    </location>
</feature>
<keyword evidence="5" id="KW-0067">ATP-binding</keyword>
<dbReference type="EC" id="6.2.1.1" evidence="2"/>
<dbReference type="SUPFAM" id="SSF56801">
    <property type="entry name" value="Acetyl-CoA synthetase-like"/>
    <property type="match status" value="1"/>
</dbReference>
<dbReference type="PROSITE" id="PS00455">
    <property type="entry name" value="AMP_BINDING"/>
    <property type="match status" value="1"/>
</dbReference>
<keyword evidence="11" id="KW-1185">Reference proteome</keyword>
<dbReference type="EMBL" id="JAPJDO010000034">
    <property type="protein sequence ID" value="MCX2940169.1"/>
    <property type="molecule type" value="Genomic_DNA"/>
</dbReference>
<dbReference type="InterPro" id="IPR045851">
    <property type="entry name" value="AMP-bd_C_sf"/>
</dbReference>
<organism evidence="10 11">
    <name type="scientific">Mycobacterium pinniadriaticum</name>
    <dbReference type="NCBI Taxonomy" id="2994102"/>
    <lineage>
        <taxon>Bacteria</taxon>
        <taxon>Bacillati</taxon>
        <taxon>Actinomycetota</taxon>
        <taxon>Actinomycetes</taxon>
        <taxon>Mycobacteriales</taxon>
        <taxon>Mycobacteriaceae</taxon>
        <taxon>Mycobacterium</taxon>
    </lineage>
</organism>
<comment type="caution">
    <text evidence="10">The sequence shown here is derived from an EMBL/GenBank/DDBJ whole genome shotgun (WGS) entry which is preliminary data.</text>
</comment>
<dbReference type="Pfam" id="PF13193">
    <property type="entry name" value="AMP-binding_C"/>
    <property type="match status" value="1"/>
</dbReference>
<dbReference type="PANTHER" id="PTHR24095:SF14">
    <property type="entry name" value="ACETYL-COENZYME A SYNTHETASE 1"/>
    <property type="match status" value="1"/>
</dbReference>